<evidence type="ECO:0000256" key="1">
    <source>
        <dbReference type="ARBA" id="ARBA00001971"/>
    </source>
</evidence>
<evidence type="ECO:0000256" key="8">
    <source>
        <dbReference type="PIRSR" id="PIRSR602401-1"/>
    </source>
</evidence>
<protein>
    <submittedName>
        <fullName evidence="10">Putative cytochrome P450 49a1</fullName>
    </submittedName>
</protein>
<evidence type="ECO:0000256" key="4">
    <source>
        <dbReference type="ARBA" id="ARBA00022723"/>
    </source>
</evidence>
<evidence type="ECO:0000256" key="6">
    <source>
        <dbReference type="ARBA" id="ARBA00023004"/>
    </source>
</evidence>
<evidence type="ECO:0000256" key="7">
    <source>
        <dbReference type="ARBA" id="ARBA00023033"/>
    </source>
</evidence>
<dbReference type="PANTHER" id="PTHR24279:SF120">
    <property type="entry name" value="CYTOCHROME P450"/>
    <property type="match status" value="1"/>
</dbReference>
<dbReference type="GO" id="GO:0005506">
    <property type="term" value="F:iron ion binding"/>
    <property type="evidence" value="ECO:0007669"/>
    <property type="project" value="InterPro"/>
</dbReference>
<proteinExistence type="inferred from homology"/>
<dbReference type="GO" id="GO:0020037">
    <property type="term" value="F:heme binding"/>
    <property type="evidence" value="ECO:0007669"/>
    <property type="project" value="InterPro"/>
</dbReference>
<keyword evidence="4 8" id="KW-0479">Metal-binding</keyword>
<dbReference type="CDD" id="cd11054">
    <property type="entry name" value="CYP24A1-like"/>
    <property type="match status" value="1"/>
</dbReference>
<dbReference type="Pfam" id="PF00067">
    <property type="entry name" value="p450"/>
    <property type="match status" value="1"/>
</dbReference>
<evidence type="ECO:0000256" key="3">
    <source>
        <dbReference type="ARBA" id="ARBA00022617"/>
    </source>
</evidence>
<gene>
    <name evidence="10" type="ORF">WH47_07390</name>
</gene>
<dbReference type="FunFam" id="1.10.630.10:FF:000006">
    <property type="entry name" value="Cytochrome P450 302a1, mitochondrial"/>
    <property type="match status" value="1"/>
</dbReference>
<evidence type="ECO:0000313" key="11">
    <source>
        <dbReference type="Proteomes" id="UP000053825"/>
    </source>
</evidence>
<dbReference type="STRING" id="597456.A0A0L7R6B8"/>
<dbReference type="PANTHER" id="PTHR24279">
    <property type="entry name" value="CYTOCHROME P450"/>
    <property type="match status" value="1"/>
</dbReference>
<dbReference type="Proteomes" id="UP000053825">
    <property type="component" value="Unassembled WGS sequence"/>
</dbReference>
<dbReference type="PRINTS" id="PR00385">
    <property type="entry name" value="P450"/>
</dbReference>
<dbReference type="PROSITE" id="PS00086">
    <property type="entry name" value="CYTOCHROME_P450"/>
    <property type="match status" value="1"/>
</dbReference>
<reference evidence="10 11" key="1">
    <citation type="submission" date="2015-07" db="EMBL/GenBank/DDBJ databases">
        <title>The genome of Habropoda laboriosa.</title>
        <authorList>
            <person name="Pan H."/>
            <person name="Kapheim K."/>
        </authorList>
    </citation>
    <scope>NUCLEOTIDE SEQUENCE [LARGE SCALE GENOMIC DNA]</scope>
    <source>
        <strain evidence="10">0110345459</strain>
    </source>
</reference>
<dbReference type="InterPro" id="IPR050479">
    <property type="entry name" value="CYP11_CYP27_families"/>
</dbReference>
<dbReference type="InterPro" id="IPR001128">
    <property type="entry name" value="Cyt_P450"/>
</dbReference>
<dbReference type="GO" id="GO:0004497">
    <property type="term" value="F:monooxygenase activity"/>
    <property type="evidence" value="ECO:0007669"/>
    <property type="project" value="UniProtKB-KW"/>
</dbReference>
<dbReference type="Gene3D" id="1.10.630.10">
    <property type="entry name" value="Cytochrome P450"/>
    <property type="match status" value="1"/>
</dbReference>
<organism evidence="10 11">
    <name type="scientific">Habropoda laboriosa</name>
    <dbReference type="NCBI Taxonomy" id="597456"/>
    <lineage>
        <taxon>Eukaryota</taxon>
        <taxon>Metazoa</taxon>
        <taxon>Ecdysozoa</taxon>
        <taxon>Arthropoda</taxon>
        <taxon>Hexapoda</taxon>
        <taxon>Insecta</taxon>
        <taxon>Pterygota</taxon>
        <taxon>Neoptera</taxon>
        <taxon>Endopterygota</taxon>
        <taxon>Hymenoptera</taxon>
        <taxon>Apocrita</taxon>
        <taxon>Aculeata</taxon>
        <taxon>Apoidea</taxon>
        <taxon>Anthophila</taxon>
        <taxon>Apidae</taxon>
        <taxon>Habropoda</taxon>
    </lineage>
</organism>
<comment type="similarity">
    <text evidence="2 9">Belongs to the cytochrome P450 family.</text>
</comment>
<dbReference type="AlphaFoldDB" id="A0A0L7R6B8"/>
<dbReference type="InterPro" id="IPR017972">
    <property type="entry name" value="Cyt_P450_CS"/>
</dbReference>
<dbReference type="PRINTS" id="PR00463">
    <property type="entry name" value="EP450I"/>
</dbReference>
<evidence type="ECO:0000256" key="2">
    <source>
        <dbReference type="ARBA" id="ARBA00010617"/>
    </source>
</evidence>
<keyword evidence="11" id="KW-1185">Reference proteome</keyword>
<dbReference type="InterPro" id="IPR036396">
    <property type="entry name" value="Cyt_P450_sf"/>
</dbReference>
<dbReference type="SUPFAM" id="SSF48264">
    <property type="entry name" value="Cytochrome P450"/>
    <property type="match status" value="1"/>
</dbReference>
<dbReference type="OrthoDB" id="3945418at2759"/>
<dbReference type="InterPro" id="IPR002401">
    <property type="entry name" value="Cyt_P450_E_grp-I"/>
</dbReference>
<keyword evidence="3 8" id="KW-0349">Heme</keyword>
<sequence>MIILSSNIALRRTIIKQWINIVRTLETLATQVEEQSWSRCRPYSDIPGPKPAPFFGNTWRFIPFIGDFKIQAVDQVSKRLYEKYGDIVKMEGLLGRPDMVFIYDANEIERIFRQEERMPYRPSMPSLNYYKHVLRKEFFRENAGVIAVHGESWYNFRSKVQQVMLQPRTARMYIGAIEEASLAFLQRIKKIQDENNEMPDDFLNEIHKWSLESIARVALDVRLGCLDDDANVETQQLIDAVITFFKNVGVLELKFPFWKLFNTPTWMQYVNALDTIVSITFKYTEAALSKIKEAGNSDKEPSLLERLLTLENNTRLATILSLDLFLVGIDTTSSAVASTLYQLALHPDKQELAYDEVCSVLPSENMQLEGNHLDKLKYLKACIKETLRMYPVVIGNGRCMTKDTIIKGYRVPKGVQVVFQHYVISNLDKYFPRSKEFLPERWLQNDGMRHSFASLPFGYGRRMCLGRRFAELEMLVVISKILQHYKIEYHHEKLEYYINPMYTPKGPLNLKFVDR</sequence>
<comment type="cofactor">
    <cofactor evidence="1 8">
        <name>heme</name>
        <dbReference type="ChEBI" id="CHEBI:30413"/>
    </cofactor>
</comment>
<evidence type="ECO:0000256" key="5">
    <source>
        <dbReference type="ARBA" id="ARBA00023002"/>
    </source>
</evidence>
<keyword evidence="5 9" id="KW-0560">Oxidoreductase</keyword>
<keyword evidence="7 9" id="KW-0503">Monooxygenase</keyword>
<evidence type="ECO:0000256" key="9">
    <source>
        <dbReference type="RuleBase" id="RU000461"/>
    </source>
</evidence>
<feature type="binding site" description="axial binding residue" evidence="8">
    <location>
        <position position="464"/>
    </location>
    <ligand>
        <name>heme</name>
        <dbReference type="ChEBI" id="CHEBI:30413"/>
    </ligand>
    <ligandPart>
        <name>Fe</name>
        <dbReference type="ChEBI" id="CHEBI:18248"/>
    </ligandPart>
</feature>
<accession>A0A0L7R6B8</accession>
<evidence type="ECO:0000313" key="10">
    <source>
        <dbReference type="EMBL" id="KOC66321.1"/>
    </source>
</evidence>
<dbReference type="EMBL" id="KQ414648">
    <property type="protein sequence ID" value="KOC66321.1"/>
    <property type="molecule type" value="Genomic_DNA"/>
</dbReference>
<dbReference type="GO" id="GO:0016705">
    <property type="term" value="F:oxidoreductase activity, acting on paired donors, with incorporation or reduction of molecular oxygen"/>
    <property type="evidence" value="ECO:0007669"/>
    <property type="project" value="InterPro"/>
</dbReference>
<keyword evidence="6 8" id="KW-0408">Iron</keyword>
<name>A0A0L7R6B8_9HYME</name>